<evidence type="ECO:0000313" key="2">
    <source>
        <dbReference type="Proteomes" id="UP000460221"/>
    </source>
</evidence>
<name>A0A7K1FLC6_9ACTN</name>
<dbReference type="RefSeq" id="WP_154768941.1">
    <property type="nucleotide sequence ID" value="NZ_WLYK01000005.1"/>
</dbReference>
<reference evidence="1 2" key="1">
    <citation type="submission" date="2019-11" db="EMBL/GenBank/DDBJ databases">
        <authorList>
            <person name="Jiang L.-Q."/>
        </authorList>
    </citation>
    <scope>NUCLEOTIDE SEQUENCE [LARGE SCALE GENOMIC DNA]</scope>
    <source>
        <strain evidence="1 2">YIM 132087</strain>
    </source>
</reference>
<protein>
    <recommendedName>
        <fullName evidence="3">Nucleotidyltransferase family protein</fullName>
    </recommendedName>
</protein>
<accession>A0A7K1FLC6</accession>
<dbReference type="EMBL" id="WLYK01000005">
    <property type="protein sequence ID" value="MTD14947.1"/>
    <property type="molecule type" value="Genomic_DNA"/>
</dbReference>
<sequence>MTADPAPPAAADEPVQATDRDALRDALKRAASALKDEGIPFAVAGGYALWVHGAPESEHDVDLAVEEPRVEQAADRLARAGFAIERPPEDWLFKAWADGAEGAGAMVDVLHRLNGIPVDLGLLDRAEEHEVLGLRVPVLPAQEVVTGKLLAMTERYCDFSAMIPVVRAVREQIDWDRLTAATRDNDFAAAFLFLVRRLGIAPADES</sequence>
<gene>
    <name evidence="1" type="ORF">GIS00_13460</name>
</gene>
<comment type="caution">
    <text evidence="1">The sequence shown here is derived from an EMBL/GenBank/DDBJ whole genome shotgun (WGS) entry which is preliminary data.</text>
</comment>
<evidence type="ECO:0008006" key="3">
    <source>
        <dbReference type="Google" id="ProtNLM"/>
    </source>
</evidence>
<evidence type="ECO:0000313" key="1">
    <source>
        <dbReference type="EMBL" id="MTD14947.1"/>
    </source>
</evidence>
<dbReference type="Pfam" id="PF09970">
    <property type="entry name" value="DUF2204"/>
    <property type="match status" value="1"/>
</dbReference>
<dbReference type="AlphaFoldDB" id="A0A7K1FLC6"/>
<dbReference type="InterPro" id="IPR043519">
    <property type="entry name" value="NT_sf"/>
</dbReference>
<dbReference type="Gene3D" id="3.30.460.40">
    <property type="match status" value="1"/>
</dbReference>
<keyword evidence="2" id="KW-1185">Reference proteome</keyword>
<dbReference type="InterPro" id="IPR018700">
    <property type="entry name" value="DUF2204"/>
</dbReference>
<proteinExistence type="predicted"/>
<dbReference type="SUPFAM" id="SSF81301">
    <property type="entry name" value="Nucleotidyltransferase"/>
    <property type="match status" value="1"/>
</dbReference>
<dbReference type="Proteomes" id="UP000460221">
    <property type="component" value="Unassembled WGS sequence"/>
</dbReference>
<organism evidence="1 2">
    <name type="scientific">Nakamurella alba</name>
    <dbReference type="NCBI Taxonomy" id="2665158"/>
    <lineage>
        <taxon>Bacteria</taxon>
        <taxon>Bacillati</taxon>
        <taxon>Actinomycetota</taxon>
        <taxon>Actinomycetes</taxon>
        <taxon>Nakamurellales</taxon>
        <taxon>Nakamurellaceae</taxon>
        <taxon>Nakamurella</taxon>
    </lineage>
</organism>